<dbReference type="Proteomes" id="UP001501470">
    <property type="component" value="Unassembled WGS sequence"/>
</dbReference>
<dbReference type="SUPFAM" id="SSF51445">
    <property type="entry name" value="(Trans)glycosidases"/>
    <property type="match status" value="1"/>
</dbReference>
<evidence type="ECO:0000313" key="2">
    <source>
        <dbReference type="Proteomes" id="UP001501470"/>
    </source>
</evidence>
<accession>A0ABN2BUX7</accession>
<dbReference type="RefSeq" id="WP_344508649.1">
    <property type="nucleotide sequence ID" value="NZ_BAAAQD010000020.1"/>
</dbReference>
<reference evidence="1 2" key="1">
    <citation type="journal article" date="2019" name="Int. J. Syst. Evol. Microbiol.">
        <title>The Global Catalogue of Microorganisms (GCM) 10K type strain sequencing project: providing services to taxonomists for standard genome sequencing and annotation.</title>
        <authorList>
            <consortium name="The Broad Institute Genomics Platform"/>
            <consortium name="The Broad Institute Genome Sequencing Center for Infectious Disease"/>
            <person name="Wu L."/>
            <person name="Ma J."/>
        </authorList>
    </citation>
    <scope>NUCLEOTIDE SEQUENCE [LARGE SCALE GENOMIC DNA]</scope>
    <source>
        <strain evidence="1 2">JCM 15933</strain>
    </source>
</reference>
<organism evidence="1 2">
    <name type="scientific">Dactylosporangium maewongense</name>
    <dbReference type="NCBI Taxonomy" id="634393"/>
    <lineage>
        <taxon>Bacteria</taxon>
        <taxon>Bacillati</taxon>
        <taxon>Actinomycetota</taxon>
        <taxon>Actinomycetes</taxon>
        <taxon>Micromonosporales</taxon>
        <taxon>Micromonosporaceae</taxon>
        <taxon>Dactylosporangium</taxon>
    </lineage>
</organism>
<dbReference type="EMBL" id="BAAAQD010000020">
    <property type="protein sequence ID" value="GAA1547961.1"/>
    <property type="molecule type" value="Genomic_DNA"/>
</dbReference>
<evidence type="ECO:0000313" key="1">
    <source>
        <dbReference type="EMBL" id="GAA1547961.1"/>
    </source>
</evidence>
<keyword evidence="2" id="KW-1185">Reference proteome</keyword>
<dbReference type="InterPro" id="IPR017853">
    <property type="entry name" value="GH"/>
</dbReference>
<proteinExistence type="predicted"/>
<sequence length="356" mass="38962">MFTYRGVAYDVGSNFATGQGELSRTVGDDEIRAQIAMIAQALNANAVTVYGTDLGRLETAARAAIGHGLHVLLDPRLVDHPREEILAHLADVGRLAETLRLEGASVALTVGAAHTIFTGGITPGEHYHQRMANIYSDNDHYLLSPQSAADLADAAPRLNAFLSEAATVARGVFNGEISYSAAPFEQVDWTPFDAIGLMYYYQPRYLTPEQHAAEIDRYRSWGKPIDIAGFGTATYRGAEEKAFFFWDVVDRSDFDELKILDGIVRDEEAQAAFHTKMFGIFDEAGIRGVSVTDFIHPTHPHSPDDPRLDLDTASLCIVKTIRERIADPASPYTYEPKASFHAIAGYYGSFKAAAVA</sequence>
<gene>
    <name evidence="1" type="ORF">GCM10009827_080280</name>
</gene>
<evidence type="ECO:0008006" key="3">
    <source>
        <dbReference type="Google" id="ProtNLM"/>
    </source>
</evidence>
<dbReference type="Gene3D" id="3.20.20.80">
    <property type="entry name" value="Glycosidases"/>
    <property type="match status" value="1"/>
</dbReference>
<name>A0ABN2BUX7_9ACTN</name>
<comment type="caution">
    <text evidence="1">The sequence shown here is derived from an EMBL/GenBank/DDBJ whole genome shotgun (WGS) entry which is preliminary data.</text>
</comment>
<protein>
    <recommendedName>
        <fullName evidence="3">Abortive infection protein</fullName>
    </recommendedName>
</protein>